<sequence length="84" mass="9612">MIRSIELQPYNEPRSSLSIRLGFKRCSGILPEFARRFTEWIGKLARNMLGDYQKKTIGLAVRLPDWRDCNMPLGSQSLSVAVVE</sequence>
<dbReference type="Proteomes" id="UP000287651">
    <property type="component" value="Unassembled WGS sequence"/>
</dbReference>
<organism evidence="1 2">
    <name type="scientific">Ensete ventricosum</name>
    <name type="common">Abyssinian banana</name>
    <name type="synonym">Musa ensete</name>
    <dbReference type="NCBI Taxonomy" id="4639"/>
    <lineage>
        <taxon>Eukaryota</taxon>
        <taxon>Viridiplantae</taxon>
        <taxon>Streptophyta</taxon>
        <taxon>Embryophyta</taxon>
        <taxon>Tracheophyta</taxon>
        <taxon>Spermatophyta</taxon>
        <taxon>Magnoliopsida</taxon>
        <taxon>Liliopsida</taxon>
        <taxon>Zingiberales</taxon>
        <taxon>Musaceae</taxon>
        <taxon>Ensete</taxon>
    </lineage>
</organism>
<accession>A0A426Z9D3</accession>
<dbReference type="EMBL" id="AMZH03007717">
    <property type="protein sequence ID" value="RRT60598.1"/>
    <property type="molecule type" value="Genomic_DNA"/>
</dbReference>
<gene>
    <name evidence="1" type="ORF">B296_00020906</name>
</gene>
<dbReference type="AlphaFoldDB" id="A0A426Z9D3"/>
<evidence type="ECO:0000313" key="1">
    <source>
        <dbReference type="EMBL" id="RRT60598.1"/>
    </source>
</evidence>
<protein>
    <submittedName>
        <fullName evidence="1">Uncharacterized protein</fullName>
    </submittedName>
</protein>
<name>A0A426Z9D3_ENSVE</name>
<reference evidence="1 2" key="1">
    <citation type="journal article" date="2014" name="Agronomy (Basel)">
        <title>A Draft Genome Sequence for Ensete ventricosum, the Drought-Tolerant Tree Against Hunger.</title>
        <authorList>
            <person name="Harrison J."/>
            <person name="Moore K.A."/>
            <person name="Paszkiewicz K."/>
            <person name="Jones T."/>
            <person name="Grant M."/>
            <person name="Ambacheew D."/>
            <person name="Muzemil S."/>
            <person name="Studholme D.J."/>
        </authorList>
    </citation>
    <scope>NUCLEOTIDE SEQUENCE [LARGE SCALE GENOMIC DNA]</scope>
</reference>
<evidence type="ECO:0000313" key="2">
    <source>
        <dbReference type="Proteomes" id="UP000287651"/>
    </source>
</evidence>
<comment type="caution">
    <text evidence="1">The sequence shown here is derived from an EMBL/GenBank/DDBJ whole genome shotgun (WGS) entry which is preliminary data.</text>
</comment>
<proteinExistence type="predicted"/>